<dbReference type="InterPro" id="IPR011735">
    <property type="entry name" value="WlaTC/HtrL_glycosyltransf"/>
</dbReference>
<keyword evidence="1" id="KW-0812">Transmembrane</keyword>
<dbReference type="EMBL" id="JAUCMV010000003">
    <property type="protein sequence ID" value="KAK0410135.1"/>
    <property type="molecule type" value="Genomic_DNA"/>
</dbReference>
<gene>
    <name evidence="2" type="ORF">QR680_004968</name>
</gene>
<keyword evidence="1" id="KW-1133">Transmembrane helix</keyword>
<dbReference type="Proteomes" id="UP001175271">
    <property type="component" value="Unassembled WGS sequence"/>
</dbReference>
<sequence>MNQLKFLALLAVVVVFVLFLHFPILLLLNRPPNDSKPQLGAPRGPLRAQKTVRYESKTVRDDDLGALSQKFPLSFGHEKEPNEFRRTTKIHITVKDGHVETKETNGALEAKEDEGKPDLARIRRHVNTTLVTALLDIGRGDWEIYQRPLRKYHAFMKNVLSLKVPMVIFVDAKSFAFVKRMRALLGLKEITKVWRIEMSDLPLFQYHHYAKQIIDQEKYGSAWRETWDPKMKFHPEATSAEYNLVVNSKPYFLYNTTVENPFGTNFFAWLDAGYGHGDVSVFPPHFYWFPSFVPSKISLIKLTPRNNPISKYSLSLLYRVNISVVSGGFLGGDAEAIGNFYVLFQRKIVELIARNYLDDDQTILVLLINEHPSIFELEHGDWFDAFKLF</sequence>
<keyword evidence="1" id="KW-0472">Membrane</keyword>
<keyword evidence="3" id="KW-1185">Reference proteome</keyword>
<feature type="transmembrane region" description="Helical" evidence="1">
    <location>
        <begin position="6"/>
        <end position="28"/>
    </location>
</feature>
<protein>
    <submittedName>
        <fullName evidence="2">Uncharacterized protein</fullName>
    </submittedName>
</protein>
<name>A0AA39LUU0_9BILA</name>
<dbReference type="Pfam" id="PF09612">
    <property type="entry name" value="HtrL_YibB"/>
    <property type="match status" value="1"/>
</dbReference>
<comment type="caution">
    <text evidence="2">The sequence shown here is derived from an EMBL/GenBank/DDBJ whole genome shotgun (WGS) entry which is preliminary data.</text>
</comment>
<evidence type="ECO:0000313" key="3">
    <source>
        <dbReference type="Proteomes" id="UP001175271"/>
    </source>
</evidence>
<organism evidence="2 3">
    <name type="scientific">Steinernema hermaphroditum</name>
    <dbReference type="NCBI Taxonomy" id="289476"/>
    <lineage>
        <taxon>Eukaryota</taxon>
        <taxon>Metazoa</taxon>
        <taxon>Ecdysozoa</taxon>
        <taxon>Nematoda</taxon>
        <taxon>Chromadorea</taxon>
        <taxon>Rhabditida</taxon>
        <taxon>Tylenchina</taxon>
        <taxon>Panagrolaimomorpha</taxon>
        <taxon>Strongyloidoidea</taxon>
        <taxon>Steinernematidae</taxon>
        <taxon>Steinernema</taxon>
    </lineage>
</organism>
<reference evidence="2" key="1">
    <citation type="submission" date="2023-06" db="EMBL/GenBank/DDBJ databases">
        <title>Genomic analysis of the entomopathogenic nematode Steinernema hermaphroditum.</title>
        <authorList>
            <person name="Schwarz E.M."/>
            <person name="Heppert J.K."/>
            <person name="Baniya A."/>
            <person name="Schwartz H.T."/>
            <person name="Tan C.-H."/>
            <person name="Antoshechkin I."/>
            <person name="Sternberg P.W."/>
            <person name="Goodrich-Blair H."/>
            <person name="Dillman A.R."/>
        </authorList>
    </citation>
    <scope>NUCLEOTIDE SEQUENCE</scope>
    <source>
        <strain evidence="2">PS9179</strain>
        <tissue evidence="2">Whole animal</tissue>
    </source>
</reference>
<evidence type="ECO:0000256" key="1">
    <source>
        <dbReference type="SAM" id="Phobius"/>
    </source>
</evidence>
<evidence type="ECO:0000313" key="2">
    <source>
        <dbReference type="EMBL" id="KAK0410135.1"/>
    </source>
</evidence>
<proteinExistence type="predicted"/>
<accession>A0AA39LUU0</accession>
<dbReference type="AlphaFoldDB" id="A0AA39LUU0"/>